<dbReference type="OrthoDB" id="9797178at2"/>
<organism evidence="1 2">
    <name type="scientific">Mucinivorans hirudinis</name>
    <dbReference type="NCBI Taxonomy" id="1433126"/>
    <lineage>
        <taxon>Bacteria</taxon>
        <taxon>Pseudomonadati</taxon>
        <taxon>Bacteroidota</taxon>
        <taxon>Bacteroidia</taxon>
        <taxon>Bacteroidales</taxon>
        <taxon>Rikenellaceae</taxon>
        <taxon>Mucinivorans</taxon>
    </lineage>
</organism>
<gene>
    <name evidence="1" type="ORF">BN938_1168</name>
</gene>
<accession>A0A060RBV1</accession>
<dbReference type="STRING" id="1433126.BN938_1168"/>
<dbReference type="PATRIC" id="fig|1433126.3.peg.1161"/>
<name>A0A060RBV1_9BACT</name>
<dbReference type="EMBL" id="HG934468">
    <property type="protein sequence ID" value="CDN31263.1"/>
    <property type="molecule type" value="Genomic_DNA"/>
</dbReference>
<proteinExistence type="predicted"/>
<keyword evidence="2" id="KW-1185">Reference proteome</keyword>
<dbReference type="KEGG" id="rbc:BN938_1168"/>
<dbReference type="Proteomes" id="UP000027616">
    <property type="component" value="Chromosome I"/>
</dbReference>
<reference evidence="1 2" key="1">
    <citation type="journal article" date="2015" name="Genome Announc.">
        <title>Complete Genome Sequence of the Novel Leech Symbiont Mucinivorans hirudinis M3T.</title>
        <authorList>
            <person name="Nelson M.C."/>
            <person name="Bomar L."/>
            <person name="Graf J."/>
        </authorList>
    </citation>
    <scope>NUCLEOTIDE SEQUENCE [LARGE SCALE GENOMIC DNA]</scope>
    <source>
        <strain evidence="2">M3</strain>
    </source>
</reference>
<dbReference type="AlphaFoldDB" id="A0A060RBV1"/>
<evidence type="ECO:0000313" key="1">
    <source>
        <dbReference type="EMBL" id="CDN31263.1"/>
    </source>
</evidence>
<sequence length="76" mass="8673">MAQFTIREELASDFDEVYSLIQKTFLPAKVADGCEQDFTKTYQNYCCTIKNSNQRIRAIVGVFFYWTTTGGNVTLA</sequence>
<evidence type="ECO:0000313" key="2">
    <source>
        <dbReference type="Proteomes" id="UP000027616"/>
    </source>
</evidence>
<dbReference type="HOGENOM" id="CLU_2650507_0_0_10"/>
<protein>
    <submittedName>
        <fullName evidence="1">Uncharacterized protein</fullName>
    </submittedName>
</protein>